<dbReference type="EMBL" id="CP003098">
    <property type="protein sequence ID" value="AET32214.1"/>
    <property type="molecule type" value="Genomic_DNA"/>
</dbReference>
<dbReference type="OrthoDB" id="375337at2157"/>
<protein>
    <submittedName>
        <fullName evidence="2">Uncharacterized protein</fullName>
    </submittedName>
</protein>
<sequence length="66" mass="7461">MTPLRALSLGVAVVLFFAGLAWGVYTAATGRFQPDWVASLWTLAAMAYSYAYFAKWHERWLKEKSS</sequence>
<gene>
    <name evidence="2" type="ORF">P186_0768</name>
</gene>
<reference evidence="2 3" key="1">
    <citation type="journal article" date="2012" name="J. Bacteriol.">
        <title>Complete genome sequence of strain 1860, a crenarchaeon of the genus pyrobaculum able to grow with various electron acceptors.</title>
        <authorList>
            <person name="Mardanov A.V."/>
            <person name="Gumerov V.M."/>
            <person name="Slobodkina G.B."/>
            <person name="Beletsky A.V."/>
            <person name="Bonch-Osmolovskaya E.A."/>
            <person name="Ravin N.V."/>
            <person name="Skryabin K.G."/>
        </authorList>
    </citation>
    <scope>NUCLEOTIDE SEQUENCE [LARGE SCALE GENOMIC DNA]</scope>
    <source>
        <strain evidence="2 3">1860</strain>
    </source>
</reference>
<keyword evidence="1" id="KW-0472">Membrane</keyword>
<dbReference type="STRING" id="1104324.P186_0768"/>
<dbReference type="RefSeq" id="WP_014288042.1">
    <property type="nucleotide sequence ID" value="NC_016645.1"/>
</dbReference>
<dbReference type="GeneID" id="11595030"/>
<keyword evidence="1" id="KW-1133">Transmembrane helix</keyword>
<dbReference type="Proteomes" id="UP000005867">
    <property type="component" value="Chromosome"/>
</dbReference>
<name>G7VAH5_9CREN</name>
<dbReference type="HOGENOM" id="CLU_2821068_0_0_2"/>
<proteinExistence type="predicted"/>
<keyword evidence="1" id="KW-0812">Transmembrane</keyword>
<keyword evidence="3" id="KW-1185">Reference proteome</keyword>
<accession>G7VAH5</accession>
<evidence type="ECO:0000313" key="2">
    <source>
        <dbReference type="EMBL" id="AET32214.1"/>
    </source>
</evidence>
<dbReference type="AlphaFoldDB" id="G7VAH5"/>
<organism evidence="2 3">
    <name type="scientific">Pyrobaculum ferrireducens</name>
    <dbReference type="NCBI Taxonomy" id="1104324"/>
    <lineage>
        <taxon>Archaea</taxon>
        <taxon>Thermoproteota</taxon>
        <taxon>Thermoprotei</taxon>
        <taxon>Thermoproteales</taxon>
        <taxon>Thermoproteaceae</taxon>
        <taxon>Pyrobaculum</taxon>
    </lineage>
</organism>
<evidence type="ECO:0000313" key="3">
    <source>
        <dbReference type="Proteomes" id="UP000005867"/>
    </source>
</evidence>
<dbReference type="eggNOG" id="arCOG09777">
    <property type="taxonomic scope" value="Archaea"/>
</dbReference>
<evidence type="ECO:0000256" key="1">
    <source>
        <dbReference type="SAM" id="Phobius"/>
    </source>
</evidence>
<feature type="transmembrane region" description="Helical" evidence="1">
    <location>
        <begin position="36"/>
        <end position="54"/>
    </location>
</feature>
<dbReference type="KEGG" id="pyr:P186_0768"/>
<dbReference type="BioCyc" id="PSP1104324:GJSN-752-MONOMER"/>